<comment type="subcellular location">
    <subcellularLocation>
        <location evidence="1 10">Cell outer membrane</location>
        <topology evidence="1 10">Multi-pass membrane protein</topology>
    </subcellularLocation>
</comment>
<evidence type="ECO:0000256" key="6">
    <source>
        <dbReference type="ARBA" id="ARBA00023065"/>
    </source>
</evidence>
<feature type="domain" description="TonB-dependent receptor plug" evidence="14">
    <location>
        <begin position="43"/>
        <end position="154"/>
    </location>
</feature>
<gene>
    <name evidence="15" type="primary">cirA_4</name>
    <name evidence="15" type="ORF">AA347_00815</name>
</gene>
<evidence type="ECO:0000256" key="1">
    <source>
        <dbReference type="ARBA" id="ARBA00004571"/>
    </source>
</evidence>
<proteinExistence type="inferred from homology"/>
<evidence type="ECO:0000313" key="15">
    <source>
        <dbReference type="EMBL" id="OCL95361.1"/>
    </source>
</evidence>
<evidence type="ECO:0000256" key="2">
    <source>
        <dbReference type="ARBA" id="ARBA00022448"/>
    </source>
</evidence>
<protein>
    <submittedName>
        <fullName evidence="15">Colicin I receptor</fullName>
    </submittedName>
</protein>
<dbReference type="Gene3D" id="2.40.170.20">
    <property type="entry name" value="TonB-dependent receptor, beta-barrel domain"/>
    <property type="match status" value="1"/>
</dbReference>
<dbReference type="Proteomes" id="UP000092987">
    <property type="component" value="Unassembled WGS sequence"/>
</dbReference>
<keyword evidence="8 10" id="KW-0472">Membrane</keyword>
<dbReference type="InterPro" id="IPR039426">
    <property type="entry name" value="TonB-dep_rcpt-like"/>
</dbReference>
<evidence type="ECO:0000256" key="8">
    <source>
        <dbReference type="ARBA" id="ARBA00023136"/>
    </source>
</evidence>
<sequence>MKIKMAFSVASILLAQNLILANEATKLDSVQVVTTASGFEQNVADAPASISVITGEELQKKSYTDVIDAVKNIPGISVSGGGNNQEITIRGMGANYTKYLINGKPISVGRAVNGNGTDGGKIGAYLPPIDMIERIEVIRGPMSSLYGSDAMGGVINIITKKASVDEWKGSISPEYTKSANDISNDNYGVSMYLTGPLIKDKLSLSLDGNFQGTDESDYIGGEGHKSGSSESEKKVRKVGSELNWNIDENNELALRYDFSRQEYTTTPGKSISLLDTKGNPAKRSTNQNEKYSYTLGHQAKYDSFLLDTYYKDETTEKIYEGNTEDQKREELKTFNTQGSFFIDNHTITAGGQYQYEKVIDNTNGLLSATGVDQVDRWLMALYLEDEWGISDDFALTIGARYNKDEYFGSEITPRIYGIYHLTDNLTLKGGVSTGYKQPTVTQISEGFGSVTGKGSGVIIGNPDLKPEKTTSYELGVNYSNDDIGLFSSLMIFQTDFKDKIVESRKCDSPGTNNNSAVSDWKCSANGKPMRFVSQMENVDDAEMKGIEFSLDYDILENFTASTSYTYTKSEQKSGDFKGEPLNKMPKNMVNIAFDWDISSKWSAWTQYNYRGKTSDYLSRTSMSKGTPGYGTADLGFVYKAKKDLSLKAGVYNFTNKEITNDDYDVVIDGIRYTVGMNLRF</sequence>
<dbReference type="PANTHER" id="PTHR30069:SF53">
    <property type="entry name" value="COLICIN I RECEPTOR-RELATED"/>
    <property type="match status" value="1"/>
</dbReference>
<dbReference type="RefSeq" id="WP_066181178.1">
    <property type="nucleotide sequence ID" value="NZ_CP035926.1"/>
</dbReference>
<name>A0A1C7WNP0_9BACT</name>
<dbReference type="Gene3D" id="2.170.130.10">
    <property type="entry name" value="TonB-dependent receptor, plug domain"/>
    <property type="match status" value="1"/>
</dbReference>
<reference evidence="15 16" key="1">
    <citation type="submission" date="2015-10" db="EMBL/GenBank/DDBJ databases">
        <authorList>
            <person name="Rovetto F.F."/>
            <person name="Cocolin L.L."/>
            <person name="Illeghems K.K."/>
            <person name="Van Nieuwerbuegh F.F."/>
            <person name="Houf K.K."/>
        </authorList>
    </citation>
    <scope>NUCLEOTIDE SEQUENCE [LARGE SCALE GENOMIC DNA]</scope>
    <source>
        <strain evidence="15 16">LMG 24486</strain>
    </source>
</reference>
<dbReference type="EMBL" id="LLKQ01000001">
    <property type="protein sequence ID" value="OCL95361.1"/>
    <property type="molecule type" value="Genomic_DNA"/>
</dbReference>
<dbReference type="SUPFAM" id="SSF56935">
    <property type="entry name" value="Porins"/>
    <property type="match status" value="1"/>
</dbReference>
<dbReference type="InterPro" id="IPR037066">
    <property type="entry name" value="Plug_dom_sf"/>
</dbReference>
<keyword evidence="5 12" id="KW-0732">Signal</keyword>
<comment type="caution">
    <text evidence="15">The sequence shown here is derived from an EMBL/GenBank/DDBJ whole genome shotgun (WGS) entry which is preliminary data.</text>
</comment>
<keyword evidence="2 10" id="KW-0813">Transport</keyword>
<evidence type="ECO:0000259" key="14">
    <source>
        <dbReference type="Pfam" id="PF07715"/>
    </source>
</evidence>
<dbReference type="Pfam" id="PF07715">
    <property type="entry name" value="Plug"/>
    <property type="match status" value="1"/>
</dbReference>
<feature type="signal peptide" evidence="12">
    <location>
        <begin position="1"/>
        <end position="21"/>
    </location>
</feature>
<feature type="chain" id="PRO_5046609216" evidence="12">
    <location>
        <begin position="22"/>
        <end position="680"/>
    </location>
</feature>
<comment type="similarity">
    <text evidence="10 11">Belongs to the TonB-dependent receptor family.</text>
</comment>
<evidence type="ECO:0000313" key="16">
    <source>
        <dbReference type="Proteomes" id="UP000092987"/>
    </source>
</evidence>
<dbReference type="InterPro" id="IPR012910">
    <property type="entry name" value="Plug_dom"/>
</dbReference>
<keyword evidence="15" id="KW-0675">Receptor</keyword>
<evidence type="ECO:0000256" key="9">
    <source>
        <dbReference type="ARBA" id="ARBA00023237"/>
    </source>
</evidence>
<dbReference type="InterPro" id="IPR036942">
    <property type="entry name" value="Beta-barrel_TonB_sf"/>
</dbReference>
<keyword evidence="6" id="KW-0406">Ion transport</keyword>
<feature type="domain" description="TonB-dependent receptor-like beta-barrel" evidence="13">
    <location>
        <begin position="244"/>
        <end position="652"/>
    </location>
</feature>
<evidence type="ECO:0000256" key="10">
    <source>
        <dbReference type="PROSITE-ProRule" id="PRU01360"/>
    </source>
</evidence>
<keyword evidence="7 11" id="KW-0798">TonB box</keyword>
<organism evidence="15 16">
    <name type="scientific">Aliarcobacter thereius LMG 24486</name>
    <dbReference type="NCBI Taxonomy" id="1032240"/>
    <lineage>
        <taxon>Bacteria</taxon>
        <taxon>Pseudomonadati</taxon>
        <taxon>Campylobacterota</taxon>
        <taxon>Epsilonproteobacteria</taxon>
        <taxon>Campylobacterales</taxon>
        <taxon>Arcobacteraceae</taxon>
        <taxon>Aliarcobacter</taxon>
    </lineage>
</organism>
<evidence type="ECO:0000256" key="11">
    <source>
        <dbReference type="RuleBase" id="RU003357"/>
    </source>
</evidence>
<evidence type="ECO:0000256" key="7">
    <source>
        <dbReference type="ARBA" id="ARBA00023077"/>
    </source>
</evidence>
<keyword evidence="3 10" id="KW-1134">Transmembrane beta strand</keyword>
<dbReference type="Pfam" id="PF00593">
    <property type="entry name" value="TonB_dep_Rec_b-barrel"/>
    <property type="match status" value="1"/>
</dbReference>
<dbReference type="PROSITE" id="PS52016">
    <property type="entry name" value="TONB_DEPENDENT_REC_3"/>
    <property type="match status" value="1"/>
</dbReference>
<keyword evidence="4 10" id="KW-0812">Transmembrane</keyword>
<keyword evidence="16" id="KW-1185">Reference proteome</keyword>
<evidence type="ECO:0000256" key="4">
    <source>
        <dbReference type="ARBA" id="ARBA00022692"/>
    </source>
</evidence>
<evidence type="ECO:0000256" key="3">
    <source>
        <dbReference type="ARBA" id="ARBA00022452"/>
    </source>
</evidence>
<dbReference type="InterPro" id="IPR000531">
    <property type="entry name" value="Beta-barrel_TonB"/>
</dbReference>
<dbReference type="PANTHER" id="PTHR30069">
    <property type="entry name" value="TONB-DEPENDENT OUTER MEMBRANE RECEPTOR"/>
    <property type="match status" value="1"/>
</dbReference>
<keyword evidence="9 10" id="KW-0998">Cell outer membrane</keyword>
<dbReference type="CDD" id="cd01347">
    <property type="entry name" value="ligand_gated_channel"/>
    <property type="match status" value="1"/>
</dbReference>
<evidence type="ECO:0000256" key="5">
    <source>
        <dbReference type="ARBA" id="ARBA00022729"/>
    </source>
</evidence>
<accession>A0A1C7WNP0</accession>
<evidence type="ECO:0000256" key="12">
    <source>
        <dbReference type="SAM" id="SignalP"/>
    </source>
</evidence>
<evidence type="ECO:0000259" key="13">
    <source>
        <dbReference type="Pfam" id="PF00593"/>
    </source>
</evidence>